<comment type="caution">
    <text evidence="1">The sequence shown here is derived from an EMBL/GenBank/DDBJ whole genome shotgun (WGS) entry which is preliminary data.</text>
</comment>
<evidence type="ECO:0000313" key="1">
    <source>
        <dbReference type="EMBL" id="KAI4383817.1"/>
    </source>
</evidence>
<accession>A0ACB9RXT0</accession>
<proteinExistence type="predicted"/>
<keyword evidence="2" id="KW-1185">Reference proteome</keyword>
<gene>
    <name evidence="1" type="ORF">MLD38_009614</name>
</gene>
<organism evidence="1 2">
    <name type="scientific">Melastoma candidum</name>
    <dbReference type="NCBI Taxonomy" id="119954"/>
    <lineage>
        <taxon>Eukaryota</taxon>
        <taxon>Viridiplantae</taxon>
        <taxon>Streptophyta</taxon>
        <taxon>Embryophyta</taxon>
        <taxon>Tracheophyta</taxon>
        <taxon>Spermatophyta</taxon>
        <taxon>Magnoliopsida</taxon>
        <taxon>eudicotyledons</taxon>
        <taxon>Gunneridae</taxon>
        <taxon>Pentapetalae</taxon>
        <taxon>rosids</taxon>
        <taxon>malvids</taxon>
        <taxon>Myrtales</taxon>
        <taxon>Melastomataceae</taxon>
        <taxon>Melastomatoideae</taxon>
        <taxon>Melastomateae</taxon>
        <taxon>Melastoma</taxon>
    </lineage>
</organism>
<dbReference type="EMBL" id="CM042882">
    <property type="protein sequence ID" value="KAI4383817.1"/>
    <property type="molecule type" value="Genomic_DNA"/>
</dbReference>
<dbReference type="Proteomes" id="UP001057402">
    <property type="component" value="Chromosome 3"/>
</dbReference>
<name>A0ACB9RXT0_9MYRT</name>
<sequence>MAKQLPLLFSFLVLATSLLCATTFGQPAAAPLPPTLPATAPSPPVVPAAAPSQPVVPAAAPSPPATPTVGVTPSGPDNIIKILGKARQFTVLVKLLRTTSVGDQINSQLKKSHSGLTIFAPADDAFASLKAGTLNSMSPEQQIELLQFHVVPTFLSMSQFQTVSNPLRTQAGGSGKFEFPMNLATFGNSVNISTGLTNATVGNTIYSDNQLAVYQVDKVLLPMKIFGPQPPAAAPSPVKKPKKKPAAALAPSAESVPASTANPTDAADTADTTDSSSAGRFTISGAVAVGLAFVGTLSLL</sequence>
<protein>
    <submittedName>
        <fullName evidence="1">Uncharacterized protein</fullName>
    </submittedName>
</protein>
<reference evidence="2" key="1">
    <citation type="journal article" date="2023" name="Front. Plant Sci.">
        <title>Chromosomal-level genome assembly of Melastoma candidum provides insights into trichome evolution.</title>
        <authorList>
            <person name="Zhong Y."/>
            <person name="Wu W."/>
            <person name="Sun C."/>
            <person name="Zou P."/>
            <person name="Liu Y."/>
            <person name="Dai S."/>
            <person name="Zhou R."/>
        </authorList>
    </citation>
    <scope>NUCLEOTIDE SEQUENCE [LARGE SCALE GENOMIC DNA]</scope>
</reference>
<evidence type="ECO:0000313" key="2">
    <source>
        <dbReference type="Proteomes" id="UP001057402"/>
    </source>
</evidence>